<proteinExistence type="predicted"/>
<dbReference type="Proteomes" id="UP000732193">
    <property type="component" value="Unassembled WGS sequence"/>
</dbReference>
<keyword evidence="1" id="KW-0472">Membrane</keyword>
<comment type="caution">
    <text evidence="2">The sequence shown here is derived from an EMBL/GenBank/DDBJ whole genome shotgun (WGS) entry which is preliminary data.</text>
</comment>
<evidence type="ECO:0000256" key="1">
    <source>
        <dbReference type="SAM" id="Phobius"/>
    </source>
</evidence>
<name>A0AAE3B5X3_9RHOB</name>
<evidence type="ECO:0000313" key="3">
    <source>
        <dbReference type="Proteomes" id="UP000732193"/>
    </source>
</evidence>
<reference evidence="2 3" key="1">
    <citation type="submission" date="2021-01" db="EMBL/GenBank/DDBJ databases">
        <title>Diatom-associated Roseobacters Show Island Model of Population Structure.</title>
        <authorList>
            <person name="Qu L."/>
            <person name="Feng X."/>
            <person name="Chen Y."/>
            <person name="Li L."/>
            <person name="Wang X."/>
            <person name="Hu Z."/>
            <person name="Wang H."/>
            <person name="Luo H."/>
        </authorList>
    </citation>
    <scope>NUCLEOTIDE SEQUENCE [LARGE SCALE GENOMIC DNA]</scope>
    <source>
        <strain evidence="2 3">TR60-84</strain>
    </source>
</reference>
<gene>
    <name evidence="2" type="ORF">JQV55_04500</name>
</gene>
<accession>A0AAE3B5X3</accession>
<organism evidence="2 3">
    <name type="scientific">Sulfitobacter geojensis</name>
    <dbReference type="NCBI Taxonomy" id="1342299"/>
    <lineage>
        <taxon>Bacteria</taxon>
        <taxon>Pseudomonadati</taxon>
        <taxon>Pseudomonadota</taxon>
        <taxon>Alphaproteobacteria</taxon>
        <taxon>Rhodobacterales</taxon>
        <taxon>Roseobacteraceae</taxon>
        <taxon>Sulfitobacter</taxon>
    </lineage>
</organism>
<dbReference type="EMBL" id="JAFBRM010000001">
    <property type="protein sequence ID" value="MBM1712816.1"/>
    <property type="molecule type" value="Genomic_DNA"/>
</dbReference>
<keyword evidence="1" id="KW-0812">Transmembrane</keyword>
<keyword evidence="3" id="KW-1185">Reference proteome</keyword>
<dbReference type="AlphaFoldDB" id="A0AAE3B5X3"/>
<keyword evidence="1" id="KW-1133">Transmembrane helix</keyword>
<evidence type="ECO:0000313" key="2">
    <source>
        <dbReference type="EMBL" id="MBM1712816.1"/>
    </source>
</evidence>
<feature type="transmembrane region" description="Helical" evidence="1">
    <location>
        <begin position="16"/>
        <end position="35"/>
    </location>
</feature>
<sequence length="91" mass="10256">MNTLTKISRLGRALQWFTPFWVAQLLLWAAYVWLFNFADTDGQSFTAIFLHLLQSYGWIPFAAGLCLRALCAPWIETAGGRSNEPQPGGTY</sequence>
<dbReference type="RefSeq" id="WP_203241379.1">
    <property type="nucleotide sequence ID" value="NZ_JAFBRH010000001.1"/>
</dbReference>
<protein>
    <submittedName>
        <fullName evidence="2">Uncharacterized protein</fullName>
    </submittedName>
</protein>
<feature type="transmembrane region" description="Helical" evidence="1">
    <location>
        <begin position="55"/>
        <end position="75"/>
    </location>
</feature>